<dbReference type="GO" id="GO:2000060">
    <property type="term" value="P:positive regulation of ubiquitin-dependent protein catabolic process"/>
    <property type="evidence" value="ECO:0007669"/>
    <property type="project" value="Ensembl"/>
</dbReference>
<dbReference type="GO" id="GO:0045840">
    <property type="term" value="P:positive regulation of mitotic nuclear division"/>
    <property type="evidence" value="ECO:0007669"/>
    <property type="project" value="Ensembl"/>
</dbReference>
<dbReference type="PROSITE" id="PS50026">
    <property type="entry name" value="EGF_3"/>
    <property type="match status" value="3"/>
</dbReference>
<evidence type="ECO:0000256" key="7">
    <source>
        <dbReference type="PROSITE-ProRule" id="PRU00461"/>
    </source>
</evidence>
<evidence type="ECO:0000256" key="1">
    <source>
        <dbReference type="ARBA" id="ARBA00022536"/>
    </source>
</evidence>
<dbReference type="Proteomes" id="UP000472272">
    <property type="component" value="Chromosome 9"/>
</dbReference>
<dbReference type="SMART" id="SM00179">
    <property type="entry name" value="EGF_CA"/>
    <property type="match status" value="3"/>
</dbReference>
<dbReference type="PROSITE" id="PS00022">
    <property type="entry name" value="EGF_1"/>
    <property type="match status" value="1"/>
</dbReference>
<dbReference type="FunFam" id="2.10.25.10:FF:000010">
    <property type="entry name" value="Pro-epidermal growth factor"/>
    <property type="match status" value="1"/>
</dbReference>
<dbReference type="InterPro" id="IPR050778">
    <property type="entry name" value="Cueball_EGF_LRP_Nidogen"/>
</dbReference>
<dbReference type="GO" id="GO:0070062">
    <property type="term" value="C:extracellular exosome"/>
    <property type="evidence" value="ECO:0007669"/>
    <property type="project" value="Ensembl"/>
</dbReference>
<dbReference type="GO" id="GO:0046425">
    <property type="term" value="P:regulation of receptor signaling pathway via JAK-STAT"/>
    <property type="evidence" value="ECO:0007669"/>
    <property type="project" value="Ensembl"/>
</dbReference>
<evidence type="ECO:0000256" key="3">
    <source>
        <dbReference type="ARBA" id="ARBA00022737"/>
    </source>
</evidence>
<dbReference type="Pfam" id="PF07645">
    <property type="entry name" value="EGF_CA"/>
    <property type="match status" value="2"/>
</dbReference>
<dbReference type="AlphaFoldDB" id="A0A670IUQ2"/>
<dbReference type="GeneID" id="114604055"/>
<dbReference type="GO" id="GO:0070371">
    <property type="term" value="P:ERK1 and ERK2 cascade"/>
    <property type="evidence" value="ECO:0007669"/>
    <property type="project" value="Ensembl"/>
</dbReference>
<dbReference type="GO" id="GO:0001938">
    <property type="term" value="P:positive regulation of endothelial cell proliferation"/>
    <property type="evidence" value="ECO:0007669"/>
    <property type="project" value="Ensembl"/>
</dbReference>
<dbReference type="InterPro" id="IPR000742">
    <property type="entry name" value="EGF"/>
</dbReference>
<feature type="repeat" description="LDL-receptor class B" evidence="7">
    <location>
        <begin position="566"/>
        <end position="608"/>
    </location>
</feature>
<dbReference type="GO" id="GO:0017147">
    <property type="term" value="F:Wnt-protein binding"/>
    <property type="evidence" value="ECO:0007669"/>
    <property type="project" value="TreeGrafter"/>
</dbReference>
<dbReference type="SMART" id="SM00181">
    <property type="entry name" value="EGF"/>
    <property type="match status" value="7"/>
</dbReference>
<evidence type="ECO:0000313" key="11">
    <source>
        <dbReference type="Ensembl" id="ENSPMRP00000014912.1"/>
    </source>
</evidence>
<dbReference type="FunFam" id="2.10.25.10:FF:000038">
    <property type="entry name" value="Fibrillin 2"/>
    <property type="match status" value="1"/>
</dbReference>
<reference evidence="11" key="3">
    <citation type="submission" date="2025-09" db="UniProtKB">
        <authorList>
            <consortium name="Ensembl"/>
        </authorList>
    </citation>
    <scope>IDENTIFICATION</scope>
</reference>
<comment type="caution">
    <text evidence="6">Lacks conserved residue(s) required for the propagation of feature annotation.</text>
</comment>
<feature type="signal peptide" evidence="9">
    <location>
        <begin position="1"/>
        <end position="20"/>
    </location>
</feature>
<dbReference type="InterPro" id="IPR018097">
    <property type="entry name" value="EGF_Ca-bd_CS"/>
</dbReference>
<dbReference type="GO" id="GO:0021940">
    <property type="term" value="P:positive regulation of cerebellar granule cell precursor proliferation"/>
    <property type="evidence" value="ECO:0007669"/>
    <property type="project" value="Ensembl"/>
</dbReference>
<dbReference type="GO" id="GO:0051897">
    <property type="term" value="P:positive regulation of phosphatidylinositol 3-kinase/protein kinase B signal transduction"/>
    <property type="evidence" value="ECO:0007669"/>
    <property type="project" value="Ensembl"/>
</dbReference>
<dbReference type="CDD" id="cd00054">
    <property type="entry name" value="EGF_CA"/>
    <property type="match status" value="1"/>
</dbReference>
<dbReference type="GO" id="GO:0043410">
    <property type="term" value="P:positive regulation of MAPK cascade"/>
    <property type="evidence" value="ECO:0007669"/>
    <property type="project" value="Ensembl"/>
</dbReference>
<keyword evidence="12" id="KW-1185">Reference proteome</keyword>
<dbReference type="SUPFAM" id="SSF57184">
    <property type="entry name" value="Growth factor receptor domain"/>
    <property type="match status" value="3"/>
</dbReference>
<sequence>MLLTDLLLVAFKISLVSLSAEKLWSCPRGYQMQKENSSCVDPAPFLVFSQGNAIFRIDTEGTNHKRLVADASLSTLIDFHYEEDCLYWVDTEEGLIRRVYLNGSNQQIIYHIEKDVSGFAVDWINHNFYFAHYQKATIEAVDMDGNHSQIIINDGHHPTSIVVDPNRRFLFWSSEGTTDSIYRAVLNGKDMWRLLRSTGKIRSISLDLIDLKLFWIQYDASDEVSHIASCDYNASSVHLHKYIVRTQLSDIFLFADHMYYSDSTTGSIWRANKYTGKDIVAINLQLSLLPPAEILVVHPLKQLSIRMGSKTFERRPCLSTRKSCKTSTCKRDPRSSRCKCMSGFTLSKTKQYCEDVNECAFWNHGCTLGCVNVPGSYYCTCPRNFVLLSDKKTCHELIPCPSSYIHCSHGCGQTVKGPVCFCPEGSVLQADGRTCTGCSSPDNGGCSHICVSLSPLTWACDCFPGYILQEDKRHCTAAGPKPFLLFAQSREIRRIGFDGTDYSNLLEWQMGIVLALDYDPVENKIYFAHTALKWIERANLDGSDRENVIREATEKPEGLAIDWINRKLYWTDWGKSQIESSNLNGMQRKIIIWEDVSQPRGIAVHPFTEQLFWTDVGINPRIERSSLQGFDRLIIVDSDLLWPSGITIDYFADKLYWCDAKKAAIETSNLDGSERQILTQNDVGHPFDITVFEDHIWISDWARPSLLRMDKKTGLNRVRLGGSMLRPSSLIVIHPLAKPGCRVTSKAGGLTNKTLLALKTCHQHPQSHSSYGDSRGDAKQMKPMLTAEIVVSNRDNCIWLGCDINAQCILNEDGTTCQCQAGFIMEDQLCYDVDECAFDVDTCDRSLSTCINTEGSYFCECLVGYTGDGLRCSEPAMSPTTATHDESTVSEQESSAGCPPSYCLHEGVCVYFFDLQAFACNCPKGYLGERCQFSDLEWWEQQQVMQRNNQNMVTAACLAMLLLALLLGVAAVYCYSRHRRLFKKEPYIESTQDTSGSSADSRNMKLPSNEPLFIVMACDDNSEGRPTDGTDCDMKDLDYFCLSEPS</sequence>
<reference evidence="11" key="2">
    <citation type="submission" date="2025-08" db="UniProtKB">
        <authorList>
            <consortium name="Ensembl"/>
        </authorList>
    </citation>
    <scope>IDENTIFICATION</scope>
</reference>
<dbReference type="GO" id="GO:0010628">
    <property type="term" value="P:positive regulation of gene expression"/>
    <property type="evidence" value="ECO:0007669"/>
    <property type="project" value="Ensembl"/>
</dbReference>
<dbReference type="GO" id="GO:0070086">
    <property type="term" value="P:ubiquitin-dependent endocytosis"/>
    <property type="evidence" value="ECO:0007669"/>
    <property type="project" value="Ensembl"/>
</dbReference>
<dbReference type="GO" id="GO:0021930">
    <property type="term" value="P:cerebellar granule cell precursor proliferation"/>
    <property type="evidence" value="ECO:0007669"/>
    <property type="project" value="Ensembl"/>
</dbReference>
<feature type="repeat" description="LDL-receptor class B" evidence="7">
    <location>
        <begin position="609"/>
        <end position="652"/>
    </location>
</feature>
<dbReference type="GO" id="GO:0010595">
    <property type="term" value="P:positive regulation of endothelial cell migration"/>
    <property type="evidence" value="ECO:0007669"/>
    <property type="project" value="Ensembl"/>
</dbReference>
<dbReference type="GO" id="GO:0050673">
    <property type="term" value="P:epithelial cell proliferation"/>
    <property type="evidence" value="ECO:0007669"/>
    <property type="project" value="Ensembl"/>
</dbReference>
<dbReference type="GO" id="GO:1902966">
    <property type="term" value="P:positive regulation of protein localization to early endosome"/>
    <property type="evidence" value="ECO:0007669"/>
    <property type="project" value="Ensembl"/>
</dbReference>
<evidence type="ECO:0000256" key="8">
    <source>
        <dbReference type="SAM" id="Phobius"/>
    </source>
</evidence>
<dbReference type="GO" id="GO:0005085">
    <property type="term" value="F:guanyl-nucleotide exchange factor activity"/>
    <property type="evidence" value="ECO:0007669"/>
    <property type="project" value="Ensembl"/>
</dbReference>
<dbReference type="FunFam" id="2.120.10.30:FF:000036">
    <property type="entry name" value="Pro-epidermal growth factor"/>
    <property type="match status" value="1"/>
</dbReference>
<dbReference type="OMA" id="YKEERIY"/>
<dbReference type="PANTHER" id="PTHR46513:SF5">
    <property type="entry name" value="PRO-EPIDERMAL GROWTH FACTOR"/>
    <property type="match status" value="1"/>
</dbReference>
<dbReference type="Gene3D" id="2.120.10.30">
    <property type="entry name" value="TolB, C-terminal domain"/>
    <property type="match status" value="2"/>
</dbReference>
<dbReference type="GO" id="GO:1900127">
    <property type="term" value="P:positive regulation of hyaluronan biosynthetic process"/>
    <property type="evidence" value="ECO:0007669"/>
    <property type="project" value="Ensembl"/>
</dbReference>
<feature type="domain" description="EGF-like" evidence="10">
    <location>
        <begin position="832"/>
        <end position="873"/>
    </location>
</feature>
<dbReference type="GO" id="GO:0048754">
    <property type="term" value="P:branching morphogenesis of an epithelial tube"/>
    <property type="evidence" value="ECO:0007669"/>
    <property type="project" value="Ensembl"/>
</dbReference>
<dbReference type="GeneTree" id="ENSGT00940000158366"/>
<dbReference type="GO" id="GO:0090279">
    <property type="term" value="P:regulation of calcium ion import"/>
    <property type="evidence" value="ECO:0007669"/>
    <property type="project" value="Ensembl"/>
</dbReference>
<feature type="repeat" description="LDL-receptor class B" evidence="7">
    <location>
        <begin position="523"/>
        <end position="565"/>
    </location>
</feature>
<dbReference type="InterPro" id="IPR000152">
    <property type="entry name" value="EGF-type_Asp/Asn_hydroxyl_site"/>
</dbReference>
<feature type="repeat" description="LDL-receptor class B" evidence="7">
    <location>
        <begin position="653"/>
        <end position="695"/>
    </location>
</feature>
<dbReference type="SMART" id="SM00135">
    <property type="entry name" value="LY"/>
    <property type="match status" value="10"/>
</dbReference>
<dbReference type="PROSITE" id="PS00010">
    <property type="entry name" value="ASX_HYDROXYL"/>
    <property type="match status" value="1"/>
</dbReference>
<proteinExistence type="predicted"/>
<dbReference type="GO" id="GO:1905278">
    <property type="term" value="P:positive regulation of epithelial tube formation"/>
    <property type="evidence" value="ECO:0007669"/>
    <property type="project" value="Ensembl"/>
</dbReference>
<evidence type="ECO:0000256" key="6">
    <source>
        <dbReference type="PROSITE-ProRule" id="PRU00076"/>
    </source>
</evidence>
<gene>
    <name evidence="11" type="primary">EGF</name>
</gene>
<dbReference type="GO" id="GO:0038134">
    <property type="term" value="P:ERBB2-EGFR signaling pathway"/>
    <property type="evidence" value="ECO:0007669"/>
    <property type="project" value="Ensembl"/>
</dbReference>
<dbReference type="RefSeq" id="XP_028599636.1">
    <property type="nucleotide sequence ID" value="XM_028743803.1"/>
</dbReference>
<reference evidence="11 12" key="1">
    <citation type="journal article" date="2019" name="Proc. Natl. Acad. Sci. U.S.A.">
        <title>Regulatory changes in pterin and carotenoid genes underlie balanced color polymorphisms in the wall lizard.</title>
        <authorList>
            <person name="Andrade P."/>
            <person name="Pinho C."/>
            <person name="Perez I de Lanuza G."/>
            <person name="Afonso S."/>
            <person name="Brejcha J."/>
            <person name="Rubin C.J."/>
            <person name="Wallerman O."/>
            <person name="Pereira P."/>
            <person name="Sabatino S.J."/>
            <person name="Bellati A."/>
            <person name="Pellitteri-Rosa D."/>
            <person name="Bosakova Z."/>
            <person name="Bunikis I."/>
            <person name="Carretero M.A."/>
            <person name="Feiner N."/>
            <person name="Marsik P."/>
            <person name="Pauperio F."/>
            <person name="Salvi D."/>
            <person name="Soler L."/>
            <person name="While G.M."/>
            <person name="Uller T."/>
            <person name="Font E."/>
            <person name="Andersson L."/>
            <person name="Carneiro M."/>
        </authorList>
    </citation>
    <scope>NUCLEOTIDE SEQUENCE</scope>
</reference>
<feature type="disulfide bond" evidence="6">
    <location>
        <begin position="903"/>
        <end position="920"/>
    </location>
</feature>
<feature type="chain" id="PRO_5025669505" evidence="9">
    <location>
        <begin position="21"/>
        <end position="1046"/>
    </location>
</feature>
<dbReference type="GO" id="GO:0090370">
    <property type="term" value="P:negative regulation of cholesterol efflux"/>
    <property type="evidence" value="ECO:0007669"/>
    <property type="project" value="Ensembl"/>
</dbReference>
<protein>
    <submittedName>
        <fullName evidence="11">Epidermal growth factor</fullName>
    </submittedName>
</protein>
<evidence type="ECO:0000256" key="5">
    <source>
        <dbReference type="ARBA" id="ARBA00023180"/>
    </source>
</evidence>
<dbReference type="SUPFAM" id="SSF63825">
    <property type="entry name" value="YWTD domain"/>
    <property type="match status" value="2"/>
</dbReference>
<keyword evidence="5" id="KW-0325">Glycoprotein</keyword>
<keyword evidence="1 6" id="KW-0245">EGF-like domain</keyword>
<dbReference type="GO" id="GO:0045893">
    <property type="term" value="P:positive regulation of DNA-templated transcription"/>
    <property type="evidence" value="ECO:0007669"/>
    <property type="project" value="Ensembl"/>
</dbReference>
<name>A0A670IUQ2_PODMU</name>
<dbReference type="InterPro" id="IPR049883">
    <property type="entry name" value="NOTCH1_EGF-like"/>
</dbReference>
<keyword evidence="8" id="KW-0472">Membrane</keyword>
<dbReference type="KEGG" id="pmua:114604055"/>
<dbReference type="GO" id="GO:0005509">
    <property type="term" value="F:calcium ion binding"/>
    <property type="evidence" value="ECO:0007669"/>
    <property type="project" value="InterPro"/>
</dbReference>
<feature type="transmembrane region" description="Helical" evidence="8">
    <location>
        <begin position="952"/>
        <end position="975"/>
    </location>
</feature>
<dbReference type="GO" id="GO:0042059">
    <property type="term" value="P:negative regulation of epidermal growth factor receptor signaling pathway"/>
    <property type="evidence" value="ECO:0007669"/>
    <property type="project" value="Ensembl"/>
</dbReference>
<dbReference type="SUPFAM" id="SSF57196">
    <property type="entry name" value="EGF/Laminin"/>
    <property type="match status" value="1"/>
</dbReference>
<dbReference type="Gene3D" id="2.10.25.10">
    <property type="entry name" value="Laminin"/>
    <property type="match status" value="6"/>
</dbReference>
<dbReference type="GO" id="GO:0005154">
    <property type="term" value="F:epidermal growth factor receptor binding"/>
    <property type="evidence" value="ECO:0007669"/>
    <property type="project" value="Ensembl"/>
</dbReference>
<dbReference type="GO" id="GO:0042813">
    <property type="term" value="F:Wnt receptor activity"/>
    <property type="evidence" value="ECO:0007669"/>
    <property type="project" value="TreeGrafter"/>
</dbReference>
<dbReference type="OrthoDB" id="4062651at2759"/>
<dbReference type="PROSITE" id="PS01187">
    <property type="entry name" value="EGF_CA"/>
    <property type="match status" value="2"/>
</dbReference>
<evidence type="ECO:0000259" key="10">
    <source>
        <dbReference type="PROSITE" id="PS50026"/>
    </source>
</evidence>
<keyword evidence="4 6" id="KW-1015">Disulfide bond</keyword>
<keyword evidence="8" id="KW-1133">Transmembrane helix</keyword>
<dbReference type="InterPro" id="IPR011042">
    <property type="entry name" value="6-blade_b-propeller_TolB-like"/>
</dbReference>
<dbReference type="InterPro" id="IPR032485">
    <property type="entry name" value="LRP1-like_beta_prop"/>
</dbReference>
<feature type="domain" description="EGF-like" evidence="10">
    <location>
        <begin position="793"/>
        <end position="831"/>
    </location>
</feature>
<keyword evidence="3" id="KW-0677">Repeat</keyword>
<dbReference type="FunFam" id="2.120.10.30:FF:000028">
    <property type="entry name" value="Pro-epidermal growth factor"/>
    <property type="match status" value="1"/>
</dbReference>
<dbReference type="GO" id="GO:2000008">
    <property type="term" value="P:regulation of protein localization to cell surface"/>
    <property type="evidence" value="ECO:0007669"/>
    <property type="project" value="Ensembl"/>
</dbReference>
<dbReference type="GO" id="GO:0008083">
    <property type="term" value="F:growth factor activity"/>
    <property type="evidence" value="ECO:0007669"/>
    <property type="project" value="Ensembl"/>
</dbReference>
<dbReference type="Pfam" id="PF16472">
    <property type="entry name" value="DUF5050"/>
    <property type="match status" value="1"/>
</dbReference>
<dbReference type="GO" id="GO:0030297">
    <property type="term" value="F:transmembrane receptor protein tyrosine kinase activator activity"/>
    <property type="evidence" value="ECO:0007669"/>
    <property type="project" value="Ensembl"/>
</dbReference>
<evidence type="ECO:0000256" key="9">
    <source>
        <dbReference type="SAM" id="SignalP"/>
    </source>
</evidence>
<organism evidence="11 12">
    <name type="scientific">Podarcis muralis</name>
    <name type="common">Wall lizard</name>
    <name type="synonym">Lacerta muralis</name>
    <dbReference type="NCBI Taxonomy" id="64176"/>
    <lineage>
        <taxon>Eukaryota</taxon>
        <taxon>Metazoa</taxon>
        <taxon>Chordata</taxon>
        <taxon>Craniata</taxon>
        <taxon>Vertebrata</taxon>
        <taxon>Euteleostomi</taxon>
        <taxon>Lepidosauria</taxon>
        <taxon>Squamata</taxon>
        <taxon>Bifurcata</taxon>
        <taxon>Unidentata</taxon>
        <taxon>Episquamata</taxon>
        <taxon>Laterata</taxon>
        <taxon>Lacertibaenia</taxon>
        <taxon>Lacertidae</taxon>
        <taxon>Podarcis</taxon>
    </lineage>
</organism>
<feature type="domain" description="EGF-like" evidence="10">
    <location>
        <begin position="894"/>
        <end position="932"/>
    </location>
</feature>
<dbReference type="PROSITE" id="PS01186">
    <property type="entry name" value="EGF_2"/>
    <property type="match status" value="3"/>
</dbReference>
<feature type="disulfide bond" evidence="6">
    <location>
        <begin position="922"/>
        <end position="931"/>
    </location>
</feature>
<evidence type="ECO:0000256" key="4">
    <source>
        <dbReference type="ARBA" id="ARBA00023157"/>
    </source>
</evidence>
<dbReference type="Pfam" id="PF00058">
    <property type="entry name" value="Ldl_recept_b"/>
    <property type="match status" value="4"/>
</dbReference>
<dbReference type="GO" id="GO:0006511">
    <property type="term" value="P:ubiquitin-dependent protein catabolic process"/>
    <property type="evidence" value="ECO:0007669"/>
    <property type="project" value="Ensembl"/>
</dbReference>
<dbReference type="InterPro" id="IPR009030">
    <property type="entry name" value="Growth_fac_rcpt_cys_sf"/>
</dbReference>
<dbReference type="InterPro" id="IPR000033">
    <property type="entry name" value="LDLR_classB_rpt"/>
</dbReference>
<evidence type="ECO:0000256" key="2">
    <source>
        <dbReference type="ARBA" id="ARBA00022729"/>
    </source>
</evidence>
<keyword evidence="8" id="KW-0812">Transmembrane</keyword>
<dbReference type="GO" id="GO:0060070">
    <property type="term" value="P:canonical Wnt signaling pathway"/>
    <property type="evidence" value="ECO:0007669"/>
    <property type="project" value="TreeGrafter"/>
</dbReference>
<dbReference type="FunFam" id="2.10.25.10:FF:000254">
    <property type="entry name" value="Pro-epidermal growth factor"/>
    <property type="match status" value="1"/>
</dbReference>
<dbReference type="GO" id="GO:0001525">
    <property type="term" value="P:angiogenesis"/>
    <property type="evidence" value="ECO:0007669"/>
    <property type="project" value="Ensembl"/>
</dbReference>
<keyword evidence="2 9" id="KW-0732">Signal</keyword>
<dbReference type="GO" id="GO:0090263">
    <property type="term" value="P:positive regulation of canonical Wnt signaling pathway"/>
    <property type="evidence" value="ECO:0007669"/>
    <property type="project" value="Ensembl"/>
</dbReference>
<dbReference type="GO" id="GO:0016567">
    <property type="term" value="P:protein ubiquitination"/>
    <property type="evidence" value="ECO:0007669"/>
    <property type="project" value="Ensembl"/>
</dbReference>
<evidence type="ECO:0000313" key="12">
    <source>
        <dbReference type="Proteomes" id="UP000472272"/>
    </source>
</evidence>
<accession>A0A670IUQ2</accession>
<feature type="repeat" description="LDL-receptor class B" evidence="7">
    <location>
        <begin position="84"/>
        <end position="125"/>
    </location>
</feature>
<dbReference type="PROSITE" id="PS51120">
    <property type="entry name" value="LDLRB"/>
    <property type="match status" value="5"/>
</dbReference>
<dbReference type="GO" id="GO:0002092">
    <property type="term" value="P:positive regulation of receptor internalization"/>
    <property type="evidence" value="ECO:0007669"/>
    <property type="project" value="Ensembl"/>
</dbReference>
<dbReference type="CTD" id="1950"/>
<dbReference type="GO" id="GO:0051048">
    <property type="term" value="P:negative regulation of secretion"/>
    <property type="evidence" value="ECO:0007669"/>
    <property type="project" value="Ensembl"/>
</dbReference>
<dbReference type="PANTHER" id="PTHR46513">
    <property type="entry name" value="VITELLOGENIN RECEPTOR-LIKE PROTEIN-RELATED-RELATED"/>
    <property type="match status" value="1"/>
</dbReference>
<dbReference type="InterPro" id="IPR001881">
    <property type="entry name" value="EGF-like_Ca-bd_dom"/>
</dbReference>
<dbReference type="GO" id="GO:0042327">
    <property type="term" value="P:positive regulation of phosphorylation"/>
    <property type="evidence" value="ECO:0007669"/>
    <property type="project" value="Ensembl"/>
</dbReference>
<dbReference type="Ensembl" id="ENSPMRT00000015925.1">
    <property type="protein sequence ID" value="ENSPMRP00000014912.1"/>
    <property type="gene ID" value="ENSPMRG00000009944.1"/>
</dbReference>
<dbReference type="GO" id="GO:0005886">
    <property type="term" value="C:plasma membrane"/>
    <property type="evidence" value="ECO:0007669"/>
    <property type="project" value="Ensembl"/>
</dbReference>